<dbReference type="Pfam" id="PF10385">
    <property type="entry name" value="RNA_pol_Rpb2_45"/>
    <property type="match status" value="1"/>
</dbReference>
<feature type="domain" description="RNA polymerase Rpb2" evidence="11">
    <location>
        <begin position="191"/>
        <end position="370"/>
    </location>
</feature>
<dbReference type="HAMAP" id="MF_01321">
    <property type="entry name" value="RNApol_bact_RpoB"/>
    <property type="match status" value="1"/>
</dbReference>
<evidence type="ECO:0000313" key="16">
    <source>
        <dbReference type="Proteomes" id="UP000034837"/>
    </source>
</evidence>
<gene>
    <name evidence="6" type="primary">rpoB</name>
    <name evidence="15" type="ORF">UV20_C0002G0126</name>
</gene>
<sequence>MSVVYKDKIKPDIRVFKAVGFPITKLFYKKLKTKYKKIMSSSTNILKPRIHLREQEEVMDLPNLISVQKDSYDWFLKTGVRELFDEVSPIQDFTNRDLELYFGEYYLDAPKFDEIICRNRNITYEAALRVKARLTNKRTGESKEQEVFMGDFPVMTKTGTFIINGIERAVVSQLIRSAGVFFTSEIFRGHRYYGAKIIPNRGAWVEIETDSNNVIWCKVDRKRKAPITMLLRAFGFGSDEEIRKLFKDVDTHPQVRFIENTLAKDTSKDEDSGLIGIYQRIRPGDLATADNARSLIHAMFFNFDRYDFSAVGRYKFNQRFAVKEEIDVHDRRFRTLTKEDLATIIKEIIHLNITQEEADDIDHLGNRRVRAVGELVQNRLRVGLARMERIVKDRMSTMDVGALTPNKLINARPVMGVTREFFMSSQLSQFMDQTNPLAELEHKRRLSAMGPGGLSRDRAGFDVRDVHTTHYGRICPIATPEGPNIGLVTHLASYAKVNQFGFMETPFRKVLREVKNDSKLTEGEKLQEDVLDAKGKLVGKKDEKITKDLAKDLAKLDLEIVKVKPRVTKEIVWLNAFMEEKGTTTSANTLRDKEGYFIHDKAEVRKHGEPSFEDVTTIDYVDVAPNQIVSVATSCIPFLEHDDSVRALMGTNMQRQAVPCIAPEAPLVGTGMEKRAAMDSGHIFIAENDGVIAEVDGGKVQILEDGGGLRTFQLNKFVRSNASTCFNQHPVVTRGQRVKAGDILTDGPAISQDGELALGQNILVAFMIWDGYNFEDAIIISERLVQKDRFTSIHIENYTTDVRETKLGPELVTSDIPNVSEEKLKNLDSEGIIRIGAKVKSGDILVGKITPKGETELSAEEKLLRAIFGEKARDVRDSSLYLEHGEHGTVVDVKIFSAENGDKLPPGVIKSVQVSIADMRKIQVGDKMAGRHGNKGIVSKIVPVADMPFLADGTPVDIILSPLGIISRMNLGQIMETVLGSAANKFRYKVASPVLAGISEEKITEELKRAGYDPDGQAQLYDGRTGESFDHQSTIGYIYMLKLNHMVEDKIHQRSIGPYSLITQQPLGGKAQFGGQRFGEMEVWALEGYGAAATLQEILTIKSDDVAGRAKAYESIIKGEPITRLAIPESFNVLVRELKGLGLDVELLKKREGKKEVEYDVVKEGAEEEILKQEEKN</sequence>
<dbReference type="EC" id="2.7.7.6" evidence="6 8"/>
<keyword evidence="2 6" id="KW-0808">Transferase</keyword>
<dbReference type="InterPro" id="IPR007641">
    <property type="entry name" value="RNA_pol_Rpb2_7"/>
</dbReference>
<dbReference type="AlphaFoldDB" id="A0A0G1A8G1"/>
<evidence type="ECO:0000259" key="12">
    <source>
        <dbReference type="Pfam" id="PF04563"/>
    </source>
</evidence>
<evidence type="ECO:0000259" key="14">
    <source>
        <dbReference type="Pfam" id="PF10385"/>
    </source>
</evidence>
<evidence type="ECO:0000256" key="6">
    <source>
        <dbReference type="HAMAP-Rule" id="MF_01321"/>
    </source>
</evidence>
<dbReference type="Gene3D" id="2.40.50.100">
    <property type="match status" value="1"/>
</dbReference>
<evidence type="ECO:0000259" key="11">
    <source>
        <dbReference type="Pfam" id="PF04561"/>
    </source>
</evidence>
<comment type="similarity">
    <text evidence="6 7">Belongs to the RNA polymerase beta chain family.</text>
</comment>
<evidence type="ECO:0000256" key="5">
    <source>
        <dbReference type="ARBA" id="ARBA00048552"/>
    </source>
</evidence>
<evidence type="ECO:0000256" key="3">
    <source>
        <dbReference type="ARBA" id="ARBA00022695"/>
    </source>
</evidence>
<dbReference type="Gene3D" id="3.90.1100.10">
    <property type="match status" value="2"/>
</dbReference>
<evidence type="ECO:0000259" key="9">
    <source>
        <dbReference type="Pfam" id="PF00562"/>
    </source>
</evidence>
<dbReference type="GO" id="GO:0006351">
    <property type="term" value="P:DNA-templated transcription"/>
    <property type="evidence" value="ECO:0007669"/>
    <property type="project" value="UniProtKB-UniRule"/>
</dbReference>
<keyword evidence="1 6" id="KW-0240">DNA-directed RNA polymerase</keyword>
<dbReference type="GO" id="GO:0003677">
    <property type="term" value="F:DNA binding"/>
    <property type="evidence" value="ECO:0007669"/>
    <property type="project" value="UniProtKB-UniRule"/>
</dbReference>
<feature type="domain" description="DNA-directed RNA polymerase subunit 2 hybrid-binding" evidence="9">
    <location>
        <begin position="686"/>
        <end position="1072"/>
    </location>
</feature>
<dbReference type="EMBL" id="LCDO01000002">
    <property type="protein sequence ID" value="KKS57337.1"/>
    <property type="molecule type" value="Genomic_DNA"/>
</dbReference>
<evidence type="ECO:0000259" key="13">
    <source>
        <dbReference type="Pfam" id="PF04565"/>
    </source>
</evidence>
<dbReference type="InterPro" id="IPR007642">
    <property type="entry name" value="RNA_pol_Rpb2_2"/>
</dbReference>
<evidence type="ECO:0000256" key="7">
    <source>
        <dbReference type="RuleBase" id="RU000434"/>
    </source>
</evidence>
<keyword evidence="4 6" id="KW-0804">Transcription</keyword>
<evidence type="ECO:0000259" key="10">
    <source>
        <dbReference type="Pfam" id="PF04560"/>
    </source>
</evidence>
<dbReference type="InterPro" id="IPR037033">
    <property type="entry name" value="DNA-dir_RNAP_su2_hyb_sf"/>
</dbReference>
<reference evidence="15 16" key="1">
    <citation type="journal article" date="2015" name="Nature">
        <title>rRNA introns, odd ribosomes, and small enigmatic genomes across a large radiation of phyla.</title>
        <authorList>
            <person name="Brown C.T."/>
            <person name="Hug L.A."/>
            <person name="Thomas B.C."/>
            <person name="Sharon I."/>
            <person name="Castelle C.J."/>
            <person name="Singh A."/>
            <person name="Wilkins M.J."/>
            <person name="Williams K.H."/>
            <person name="Banfield J.F."/>
        </authorList>
    </citation>
    <scope>NUCLEOTIDE SEQUENCE [LARGE SCALE GENOMIC DNA]</scope>
</reference>
<dbReference type="Pfam" id="PF04560">
    <property type="entry name" value="RNA_pol_Rpb2_7"/>
    <property type="match status" value="1"/>
</dbReference>
<organism evidence="15 16">
    <name type="scientific">Candidatus Magasanikbacteria bacterium GW2011_GWA2_42_32</name>
    <dbReference type="NCBI Taxonomy" id="1619039"/>
    <lineage>
        <taxon>Bacteria</taxon>
        <taxon>Candidatus Magasanikiibacteriota</taxon>
    </lineage>
</organism>
<comment type="function">
    <text evidence="6 8">DNA-dependent RNA polymerase catalyzes the transcription of DNA into RNA using the four ribonucleoside triphosphates as substrates.</text>
</comment>
<evidence type="ECO:0000313" key="15">
    <source>
        <dbReference type="EMBL" id="KKS57337.1"/>
    </source>
</evidence>
<dbReference type="Gene3D" id="2.40.270.10">
    <property type="entry name" value="DNA-directed RNA polymerase, subunit 2, domain 6"/>
    <property type="match status" value="2"/>
</dbReference>
<accession>A0A0G1A8G1</accession>
<feature type="domain" description="RNA polymerase beta subunit protrusion" evidence="12">
    <location>
        <begin position="64"/>
        <end position="414"/>
    </location>
</feature>
<dbReference type="InterPro" id="IPR010243">
    <property type="entry name" value="RNA_pol_bsu_bac"/>
</dbReference>
<dbReference type="PANTHER" id="PTHR20856">
    <property type="entry name" value="DNA-DIRECTED RNA POLYMERASE I SUBUNIT 2"/>
    <property type="match status" value="1"/>
</dbReference>
<dbReference type="CDD" id="cd00653">
    <property type="entry name" value="RNA_pol_B_RPB2"/>
    <property type="match status" value="1"/>
</dbReference>
<evidence type="ECO:0000256" key="2">
    <source>
        <dbReference type="ARBA" id="ARBA00022679"/>
    </source>
</evidence>
<dbReference type="GO" id="GO:0000428">
    <property type="term" value="C:DNA-directed RNA polymerase complex"/>
    <property type="evidence" value="ECO:0007669"/>
    <property type="project" value="UniProtKB-KW"/>
</dbReference>
<dbReference type="Gene3D" id="2.40.50.150">
    <property type="match status" value="1"/>
</dbReference>
<dbReference type="InterPro" id="IPR007644">
    <property type="entry name" value="RNA_pol_bsu_protrusion"/>
</dbReference>
<dbReference type="Pfam" id="PF04565">
    <property type="entry name" value="RNA_pol_Rpb2_3"/>
    <property type="match status" value="1"/>
</dbReference>
<dbReference type="Pfam" id="PF00562">
    <property type="entry name" value="RNA_pol_Rpb2_6"/>
    <property type="match status" value="1"/>
</dbReference>
<comment type="catalytic activity">
    <reaction evidence="5 6 8">
        <text>RNA(n) + a ribonucleoside 5'-triphosphate = RNA(n+1) + diphosphate</text>
        <dbReference type="Rhea" id="RHEA:21248"/>
        <dbReference type="Rhea" id="RHEA-COMP:14527"/>
        <dbReference type="Rhea" id="RHEA-COMP:17342"/>
        <dbReference type="ChEBI" id="CHEBI:33019"/>
        <dbReference type="ChEBI" id="CHEBI:61557"/>
        <dbReference type="ChEBI" id="CHEBI:140395"/>
        <dbReference type="EC" id="2.7.7.6"/>
    </reaction>
</comment>
<dbReference type="NCBIfam" id="NF001616">
    <property type="entry name" value="PRK00405.1"/>
    <property type="match status" value="1"/>
</dbReference>
<evidence type="ECO:0000256" key="8">
    <source>
        <dbReference type="RuleBase" id="RU363031"/>
    </source>
</evidence>
<comment type="subunit">
    <text evidence="6 8">The RNAP catalytic core consists of 2 alpha, 1 beta, 1 beta' and 1 omega subunit. When a sigma factor is associated with the core the holoenzyme is formed, which can initiate transcription.</text>
</comment>
<evidence type="ECO:0000256" key="4">
    <source>
        <dbReference type="ARBA" id="ARBA00023163"/>
    </source>
</evidence>
<feature type="domain" description="DNA-directed RNA polymerase beta subunit external 1" evidence="14">
    <location>
        <begin position="562"/>
        <end position="624"/>
    </location>
</feature>
<dbReference type="InterPro" id="IPR007645">
    <property type="entry name" value="RNA_pol_Rpb2_3"/>
</dbReference>
<dbReference type="PATRIC" id="fig|1619039.3.peg.417"/>
<dbReference type="Gene3D" id="2.30.150.10">
    <property type="entry name" value="DNA-directed RNA polymerase, beta subunit, external 1 domain"/>
    <property type="match status" value="1"/>
</dbReference>
<keyword evidence="3 6" id="KW-0548">Nucleotidyltransferase</keyword>
<proteinExistence type="inferred from homology"/>
<dbReference type="PROSITE" id="PS01166">
    <property type="entry name" value="RNA_POL_BETA"/>
    <property type="match status" value="1"/>
</dbReference>
<dbReference type="InterPro" id="IPR019462">
    <property type="entry name" value="DNA-dir_RNA_pol_bsu_external_1"/>
</dbReference>
<dbReference type="GO" id="GO:0032549">
    <property type="term" value="F:ribonucleoside binding"/>
    <property type="evidence" value="ECO:0007669"/>
    <property type="project" value="InterPro"/>
</dbReference>
<dbReference type="InterPro" id="IPR042107">
    <property type="entry name" value="DNA-dir_RNA_pol_bsu_ext_1_sf"/>
</dbReference>
<evidence type="ECO:0000256" key="1">
    <source>
        <dbReference type="ARBA" id="ARBA00022478"/>
    </source>
</evidence>
<dbReference type="GO" id="GO:0003899">
    <property type="term" value="F:DNA-directed RNA polymerase activity"/>
    <property type="evidence" value="ECO:0007669"/>
    <property type="project" value="UniProtKB-UniRule"/>
</dbReference>
<feature type="domain" description="RNA polymerase Rpb2" evidence="13">
    <location>
        <begin position="429"/>
        <end position="497"/>
    </location>
</feature>
<dbReference type="Gene3D" id="3.90.1800.10">
    <property type="entry name" value="RNA polymerase alpha subunit dimerisation domain"/>
    <property type="match status" value="1"/>
</dbReference>
<dbReference type="Proteomes" id="UP000034837">
    <property type="component" value="Unassembled WGS sequence"/>
</dbReference>
<dbReference type="InterPro" id="IPR007120">
    <property type="entry name" value="DNA-dir_RNAP_su2_dom"/>
</dbReference>
<feature type="domain" description="RNA polymerase Rpb2" evidence="10">
    <location>
        <begin position="1074"/>
        <end position="1149"/>
    </location>
</feature>
<dbReference type="InterPro" id="IPR014724">
    <property type="entry name" value="RNA_pol_RPB2_OB-fold"/>
</dbReference>
<protein>
    <recommendedName>
        <fullName evidence="6 8">DNA-directed RNA polymerase subunit beta</fullName>
        <shortName evidence="6">RNAP subunit beta</shortName>
        <ecNumber evidence="6 8">2.7.7.6</ecNumber>
    </recommendedName>
    <alternativeName>
        <fullName evidence="6">RNA polymerase subunit beta</fullName>
    </alternativeName>
    <alternativeName>
        <fullName evidence="6">Transcriptase subunit beta</fullName>
    </alternativeName>
</protein>
<dbReference type="InterPro" id="IPR015712">
    <property type="entry name" value="DNA-dir_RNA_pol_su2"/>
</dbReference>
<dbReference type="InterPro" id="IPR007121">
    <property type="entry name" value="RNA_pol_bsu_CS"/>
</dbReference>
<name>A0A0G1A8G1_9BACT</name>
<dbReference type="Pfam" id="PF04563">
    <property type="entry name" value="RNA_pol_Rpb2_1"/>
    <property type="match status" value="1"/>
</dbReference>
<dbReference type="SUPFAM" id="SSF64484">
    <property type="entry name" value="beta and beta-prime subunits of DNA dependent RNA-polymerase"/>
    <property type="match status" value="1"/>
</dbReference>
<comment type="caution">
    <text evidence="15">The sequence shown here is derived from an EMBL/GenBank/DDBJ whole genome shotgun (WGS) entry which is preliminary data.</text>
</comment>
<dbReference type="Pfam" id="PF04561">
    <property type="entry name" value="RNA_pol_Rpb2_2"/>
    <property type="match status" value="1"/>
</dbReference>